<proteinExistence type="predicted"/>
<dbReference type="EMBL" id="BLXX01000001">
    <property type="protein sequence ID" value="GFO58384.1"/>
    <property type="molecule type" value="Genomic_DNA"/>
</dbReference>
<dbReference type="Proteomes" id="UP000556026">
    <property type="component" value="Unassembled WGS sequence"/>
</dbReference>
<gene>
    <name evidence="1" type="ORF">GMST_07090</name>
</gene>
<organism evidence="1 2">
    <name type="scientific">Geomonas silvestris</name>
    <dbReference type="NCBI Taxonomy" id="2740184"/>
    <lineage>
        <taxon>Bacteria</taxon>
        <taxon>Pseudomonadati</taxon>
        <taxon>Thermodesulfobacteriota</taxon>
        <taxon>Desulfuromonadia</taxon>
        <taxon>Geobacterales</taxon>
        <taxon>Geobacteraceae</taxon>
        <taxon>Geomonas</taxon>
    </lineage>
</organism>
<dbReference type="GO" id="GO:0005506">
    <property type="term" value="F:iron ion binding"/>
    <property type="evidence" value="ECO:0007669"/>
    <property type="project" value="InterPro"/>
</dbReference>
<evidence type="ECO:0008006" key="3">
    <source>
        <dbReference type="Google" id="ProtNLM"/>
    </source>
</evidence>
<dbReference type="Pfam" id="PF01322">
    <property type="entry name" value="Cytochrom_C_2"/>
    <property type="match status" value="1"/>
</dbReference>
<name>A0A6V8MEV9_9BACT</name>
<protein>
    <recommendedName>
        <fullName evidence="3">Cytochrome c</fullName>
    </recommendedName>
</protein>
<keyword evidence="2" id="KW-1185">Reference proteome</keyword>
<dbReference type="Gene3D" id="1.20.120.10">
    <property type="entry name" value="Cytochrome c/b562"/>
    <property type="match status" value="1"/>
</dbReference>
<dbReference type="SUPFAM" id="SSF47175">
    <property type="entry name" value="Cytochromes"/>
    <property type="match status" value="1"/>
</dbReference>
<dbReference type="GO" id="GO:0022900">
    <property type="term" value="P:electron transport chain"/>
    <property type="evidence" value="ECO:0007669"/>
    <property type="project" value="InterPro"/>
</dbReference>
<evidence type="ECO:0000313" key="2">
    <source>
        <dbReference type="Proteomes" id="UP000556026"/>
    </source>
</evidence>
<dbReference type="PROSITE" id="PS51009">
    <property type="entry name" value="CYTCII"/>
    <property type="match status" value="1"/>
</dbReference>
<dbReference type="InterPro" id="IPR002321">
    <property type="entry name" value="Cyt_c_II"/>
</dbReference>
<dbReference type="GO" id="GO:0020037">
    <property type="term" value="F:heme binding"/>
    <property type="evidence" value="ECO:0007669"/>
    <property type="project" value="InterPro"/>
</dbReference>
<evidence type="ECO:0000313" key="1">
    <source>
        <dbReference type="EMBL" id="GFO58384.1"/>
    </source>
</evidence>
<dbReference type="AlphaFoldDB" id="A0A6V8MEV9"/>
<dbReference type="InterPro" id="IPR010980">
    <property type="entry name" value="Cyt_c/b562"/>
</dbReference>
<reference evidence="2" key="1">
    <citation type="submission" date="2020-06" db="EMBL/GenBank/DDBJ databases">
        <title>Draft genomic sequence of Geomonas sp. Red330.</title>
        <authorList>
            <person name="Itoh H."/>
            <person name="Zhenxing X."/>
            <person name="Ushijima N."/>
            <person name="Masuda Y."/>
            <person name="Shiratori Y."/>
            <person name="Senoo K."/>
        </authorList>
    </citation>
    <scope>NUCLEOTIDE SEQUENCE [LARGE SCALE GENOMIC DNA]</scope>
    <source>
        <strain evidence="2">Red330</strain>
    </source>
</reference>
<comment type="caution">
    <text evidence="1">The sequence shown here is derived from an EMBL/GenBank/DDBJ whole genome shotgun (WGS) entry which is preliminary data.</text>
</comment>
<accession>A0A6V8MEV9</accession>
<sequence>MGVVALGGVAAAHGTGAHGGMEHDPQMRKLHAMMPMFSMASAELETALEKGDAAAADKESGKILAAIPDLKVSRPHRNVKQKKGFVKLAKQLEDRATEVRGLSQKGDFAAARPAFRKLEATCGECHDRYR</sequence>
<dbReference type="GO" id="GO:0009055">
    <property type="term" value="F:electron transfer activity"/>
    <property type="evidence" value="ECO:0007669"/>
    <property type="project" value="InterPro"/>
</dbReference>